<keyword evidence="2" id="KW-1185">Reference proteome</keyword>
<proteinExistence type="predicted"/>
<evidence type="ECO:0000313" key="1">
    <source>
        <dbReference type="EMBL" id="ALO15100.1"/>
    </source>
</evidence>
<organism evidence="1 2">
    <name type="scientific">Salinivirga cyanobacteriivorans</name>
    <dbReference type="NCBI Taxonomy" id="1307839"/>
    <lineage>
        <taxon>Bacteria</taxon>
        <taxon>Pseudomonadati</taxon>
        <taxon>Bacteroidota</taxon>
        <taxon>Bacteroidia</taxon>
        <taxon>Bacteroidales</taxon>
        <taxon>Salinivirgaceae</taxon>
        <taxon>Salinivirga</taxon>
    </lineage>
</organism>
<gene>
    <name evidence="1" type="ORF">L21SP5_01450</name>
</gene>
<accession>A0A0S2HZ37</accession>
<evidence type="ECO:0000313" key="2">
    <source>
        <dbReference type="Proteomes" id="UP000064893"/>
    </source>
</evidence>
<dbReference type="RefSeq" id="WP_057952588.1">
    <property type="nucleotide sequence ID" value="NZ_CP013118.1"/>
</dbReference>
<name>A0A0S2HZ37_9BACT</name>
<protein>
    <recommendedName>
        <fullName evidence="3">Outer membrane protein beta-barrel domain-containing protein</fullName>
    </recommendedName>
</protein>
<dbReference type="AlphaFoldDB" id="A0A0S2HZ37"/>
<reference evidence="1 2" key="1">
    <citation type="submission" date="2015-11" db="EMBL/GenBank/DDBJ databases">
        <title>Description and complete genome sequence of a novel strain predominating in hypersaline microbial mats and representing a new family of the Bacteriodetes phylum.</title>
        <authorList>
            <person name="Spring S."/>
            <person name="Bunk B."/>
            <person name="Sproer C."/>
            <person name="Klenk H.-P."/>
        </authorList>
    </citation>
    <scope>NUCLEOTIDE SEQUENCE [LARGE SCALE GENOMIC DNA]</scope>
    <source>
        <strain evidence="1 2">L21-Spi-D4</strain>
    </source>
</reference>
<sequence>MFNGQGKISLILVSTVLLANIAYSQQNPSIRSDTVYFDTIVDNKPQVYRKIIIYDTLWLTDRLSVREASLKSLLSDPPRIVLPATKIDAPFTYRPWIETGISYYFNNSFVNKSLLNKQDAYQHTTGFGAYVNTFIPYENFYVRSGLNMSYFRTEIDGKYKISELDSTISHVPYTYDSVIIDTAYFLDTDQLPDTVYIMHVDTFNMTIYDTVRQVDYDTSSVNKSLHFTNRYFYLEMPFLFGYNFVFRPFELALESGFYLTWLARVRGKVINRSHFLKQLDEKYFHRVNFDAALRFRLKYNISSSKAITLTPAIRYSLFSIYRNDQVVAHRNMRFGVALGYIFY</sequence>
<dbReference type="Proteomes" id="UP000064893">
    <property type="component" value="Chromosome"/>
</dbReference>
<evidence type="ECO:0008006" key="3">
    <source>
        <dbReference type="Google" id="ProtNLM"/>
    </source>
</evidence>
<dbReference type="KEGG" id="blq:L21SP5_01450"/>
<dbReference type="STRING" id="1307839.L21SP5_01450"/>
<dbReference type="EMBL" id="CP013118">
    <property type="protein sequence ID" value="ALO15100.1"/>
    <property type="molecule type" value="Genomic_DNA"/>
</dbReference>